<proteinExistence type="predicted"/>
<evidence type="ECO:0000313" key="2">
    <source>
        <dbReference type="EMBL" id="RDB30579.1"/>
    </source>
</evidence>
<keyword evidence="1" id="KW-0732">Signal</keyword>
<comment type="caution">
    <text evidence="2">The sequence shown here is derived from an EMBL/GenBank/DDBJ whole genome shotgun (WGS) entry which is preliminary data.</text>
</comment>
<evidence type="ECO:0000313" key="3">
    <source>
        <dbReference type="Proteomes" id="UP000076154"/>
    </source>
</evidence>
<organism evidence="2 3">
    <name type="scientific">Hypsizygus marmoreus</name>
    <name type="common">White beech mushroom</name>
    <name type="synonym">Agaricus marmoreus</name>
    <dbReference type="NCBI Taxonomy" id="39966"/>
    <lineage>
        <taxon>Eukaryota</taxon>
        <taxon>Fungi</taxon>
        <taxon>Dikarya</taxon>
        <taxon>Basidiomycota</taxon>
        <taxon>Agaricomycotina</taxon>
        <taxon>Agaricomycetes</taxon>
        <taxon>Agaricomycetidae</taxon>
        <taxon>Agaricales</taxon>
        <taxon>Tricholomatineae</taxon>
        <taxon>Lyophyllaceae</taxon>
        <taxon>Hypsizygus</taxon>
    </lineage>
</organism>
<feature type="signal peptide" evidence="1">
    <location>
        <begin position="1"/>
        <end position="20"/>
    </location>
</feature>
<dbReference type="InParanoid" id="A0A369K7J0"/>
<reference evidence="2" key="1">
    <citation type="submission" date="2018-04" db="EMBL/GenBank/DDBJ databases">
        <title>Whole genome sequencing of Hypsizygus marmoreus.</title>
        <authorList>
            <person name="Choi I.-G."/>
            <person name="Min B."/>
            <person name="Kim J.-G."/>
            <person name="Kim S."/>
            <person name="Oh Y.-L."/>
            <person name="Kong W.-S."/>
            <person name="Park H."/>
            <person name="Jeong J."/>
            <person name="Song E.-S."/>
        </authorList>
    </citation>
    <scope>NUCLEOTIDE SEQUENCE [LARGE SCALE GENOMIC DNA]</scope>
    <source>
        <strain evidence="2">51987-8</strain>
    </source>
</reference>
<dbReference type="AlphaFoldDB" id="A0A369K7J0"/>
<sequence length="102" mass="11417">MASFPKFITLLFILTSSALAIPTLRPNVTKPTAPPCYIMGIPFADPQATLDAFASQISRDPSVAFRKDVVSMQAVLRKCMEERGTVWTEWEQSRMFHVQLGL</sequence>
<accession>A0A369K7J0</accession>
<protein>
    <submittedName>
        <fullName evidence="2">Uncharacterized protein</fullName>
    </submittedName>
</protein>
<evidence type="ECO:0000256" key="1">
    <source>
        <dbReference type="SAM" id="SignalP"/>
    </source>
</evidence>
<dbReference type="EMBL" id="LUEZ02000005">
    <property type="protein sequence ID" value="RDB30579.1"/>
    <property type="molecule type" value="Genomic_DNA"/>
</dbReference>
<feature type="chain" id="PRO_5016712789" evidence="1">
    <location>
        <begin position="21"/>
        <end position="102"/>
    </location>
</feature>
<name>A0A369K7J0_HYPMA</name>
<dbReference type="Proteomes" id="UP000076154">
    <property type="component" value="Unassembled WGS sequence"/>
</dbReference>
<gene>
    <name evidence="2" type="ORF">Hypma_006987</name>
</gene>
<keyword evidence="3" id="KW-1185">Reference proteome</keyword>